<dbReference type="STRING" id="7574.A0A1S3IVA3"/>
<dbReference type="GO" id="GO:0000472">
    <property type="term" value="P:endonucleolytic cleavage to generate mature 5'-end of SSU-rRNA from (SSU-rRNA, 5.8S rRNA, LSU-rRNA)"/>
    <property type="evidence" value="ECO:0007669"/>
    <property type="project" value="TreeGrafter"/>
</dbReference>
<dbReference type="AlphaFoldDB" id="A0A1S3IVA3"/>
<dbReference type="PROSITE" id="PS50102">
    <property type="entry name" value="RRM"/>
    <property type="match status" value="1"/>
</dbReference>
<dbReference type="Gene3D" id="3.30.70.330">
    <property type="match status" value="1"/>
</dbReference>
<evidence type="ECO:0000256" key="5">
    <source>
        <dbReference type="ARBA" id="ARBA00023242"/>
    </source>
</evidence>
<dbReference type="OMA" id="FKWIHLV"/>
<comment type="similarity">
    <text evidence="2">Belongs to the ESF2/ABP1 family.</text>
</comment>
<feature type="domain" description="RRM" evidence="8">
    <location>
        <begin position="37"/>
        <end position="112"/>
    </location>
</feature>
<dbReference type="GeneID" id="106167803"/>
<keyword evidence="5" id="KW-0539">Nucleus</keyword>
<evidence type="ECO:0000256" key="3">
    <source>
        <dbReference type="ARBA" id="ARBA00020737"/>
    </source>
</evidence>
<dbReference type="PANTHER" id="PTHR12311:SF7">
    <property type="entry name" value="ACTIVATOR OF BASAL TRANSCRIPTION 1"/>
    <property type="match status" value="1"/>
</dbReference>
<dbReference type="GO" id="GO:0034462">
    <property type="term" value="P:small-subunit processome assembly"/>
    <property type="evidence" value="ECO:0007669"/>
    <property type="project" value="TreeGrafter"/>
</dbReference>
<reference evidence="10" key="1">
    <citation type="submission" date="2025-08" db="UniProtKB">
        <authorList>
            <consortium name="RefSeq"/>
        </authorList>
    </citation>
    <scope>IDENTIFICATION</scope>
    <source>
        <tissue evidence="10">Gonads</tissue>
    </source>
</reference>
<feature type="region of interest" description="Disordered" evidence="7">
    <location>
        <begin position="198"/>
        <end position="237"/>
    </location>
</feature>
<evidence type="ECO:0000256" key="7">
    <source>
        <dbReference type="SAM" id="MobiDB-lite"/>
    </source>
</evidence>
<dbReference type="Pfam" id="PF00076">
    <property type="entry name" value="RRM_1"/>
    <property type="match status" value="1"/>
</dbReference>
<evidence type="ECO:0000256" key="2">
    <source>
        <dbReference type="ARBA" id="ARBA00005819"/>
    </source>
</evidence>
<dbReference type="RefSeq" id="XP_013402130.1">
    <property type="nucleotide sequence ID" value="XM_013546676.1"/>
</dbReference>
<dbReference type="InterPro" id="IPR000504">
    <property type="entry name" value="RRM_dom"/>
</dbReference>
<dbReference type="PANTHER" id="PTHR12311">
    <property type="entry name" value="ACTIVATOR OF BASAL TRANSCRIPTION 1"/>
    <property type="match status" value="1"/>
</dbReference>
<evidence type="ECO:0000256" key="6">
    <source>
        <dbReference type="PROSITE-ProRule" id="PRU00176"/>
    </source>
</evidence>
<proteinExistence type="inferred from homology"/>
<organism evidence="9 10">
    <name type="scientific">Lingula anatina</name>
    <name type="common">Brachiopod</name>
    <name type="synonym">Lingula unguis</name>
    <dbReference type="NCBI Taxonomy" id="7574"/>
    <lineage>
        <taxon>Eukaryota</taxon>
        <taxon>Metazoa</taxon>
        <taxon>Spiralia</taxon>
        <taxon>Lophotrochozoa</taxon>
        <taxon>Brachiopoda</taxon>
        <taxon>Linguliformea</taxon>
        <taxon>Lingulata</taxon>
        <taxon>Lingulida</taxon>
        <taxon>Linguloidea</taxon>
        <taxon>Lingulidae</taxon>
        <taxon>Lingula</taxon>
    </lineage>
</organism>
<evidence type="ECO:0000313" key="10">
    <source>
        <dbReference type="RefSeq" id="XP_013402130.1"/>
    </source>
</evidence>
<evidence type="ECO:0000256" key="1">
    <source>
        <dbReference type="ARBA" id="ARBA00004604"/>
    </source>
</evidence>
<keyword evidence="4 6" id="KW-0694">RNA-binding</keyword>
<dbReference type="InterPro" id="IPR035979">
    <property type="entry name" value="RBD_domain_sf"/>
</dbReference>
<keyword evidence="9" id="KW-1185">Reference proteome</keyword>
<evidence type="ECO:0000256" key="4">
    <source>
        <dbReference type="ARBA" id="ARBA00022884"/>
    </source>
</evidence>
<name>A0A1S3IVA3_LINAN</name>
<dbReference type="SUPFAM" id="SSF54928">
    <property type="entry name" value="RNA-binding domain, RBD"/>
    <property type="match status" value="1"/>
</dbReference>
<gene>
    <name evidence="10" type="primary">LOC106167803</name>
</gene>
<dbReference type="GO" id="GO:0000480">
    <property type="term" value="P:endonucleolytic cleavage in 5'-ETS of tricistronic rRNA transcript (SSU-rRNA, 5.8S rRNA, LSU-rRNA)"/>
    <property type="evidence" value="ECO:0007669"/>
    <property type="project" value="TreeGrafter"/>
</dbReference>
<dbReference type="CDD" id="cd12263">
    <property type="entry name" value="RRM_ABT1_like"/>
    <property type="match status" value="1"/>
</dbReference>
<evidence type="ECO:0000259" key="8">
    <source>
        <dbReference type="PROSITE" id="PS50102"/>
    </source>
</evidence>
<protein>
    <recommendedName>
        <fullName evidence="3">Activator of basal transcription 1</fullName>
    </recommendedName>
</protein>
<comment type="subcellular location">
    <subcellularLocation>
        <location evidence="1">Nucleus</location>
        <location evidence="1">Nucleolus</location>
    </subcellularLocation>
</comment>
<sequence>MDDTCDDPELLLNEQVDEQVENKLKLAKLEKKEREAGIIYFSRIPPYMSVKKVRQIFEQFGEIGRIFLQPDQRTPKGKKARLFTEGWLEFADKRIAKRVALSLNNTQIGGKRRSRWHDEIWNIKYLPKFKWVHLNERLAYEKEVHKQRMRTEIAQVKKEANFYVQNVEKGDKFKRLEKAQKMKGQVRKWEFTQKDTEDEILSKKSKLETSEGQLKGPVALRQKKKERKLKGDPKKKAGLNKSFLASIFSGGGMSDT</sequence>
<evidence type="ECO:0000313" key="9">
    <source>
        <dbReference type="Proteomes" id="UP000085678"/>
    </source>
</evidence>
<dbReference type="InParanoid" id="A0A1S3IVA3"/>
<dbReference type="FunCoup" id="A0A1S3IVA3">
    <property type="interactions" value="2443"/>
</dbReference>
<feature type="compositionally biased region" description="Basic and acidic residues" evidence="7">
    <location>
        <begin position="198"/>
        <end position="209"/>
    </location>
</feature>
<dbReference type="GO" id="GO:0005730">
    <property type="term" value="C:nucleolus"/>
    <property type="evidence" value="ECO:0007669"/>
    <property type="project" value="UniProtKB-SubCell"/>
</dbReference>
<dbReference type="OrthoDB" id="287393at2759"/>
<dbReference type="InterPro" id="IPR039119">
    <property type="entry name" value="ABT1/Esf2"/>
</dbReference>
<dbReference type="InterPro" id="IPR012677">
    <property type="entry name" value="Nucleotide-bd_a/b_plait_sf"/>
</dbReference>
<dbReference type="KEGG" id="lak:106167803"/>
<accession>A0A1S3IVA3</accession>
<dbReference type="Proteomes" id="UP000085678">
    <property type="component" value="Unplaced"/>
</dbReference>
<dbReference type="GO" id="GO:0000447">
    <property type="term" value="P:endonucleolytic cleavage in ITS1 to separate SSU-rRNA from 5.8S rRNA and LSU-rRNA from tricistronic rRNA transcript (SSU-rRNA, 5.8S rRNA, LSU-rRNA)"/>
    <property type="evidence" value="ECO:0007669"/>
    <property type="project" value="TreeGrafter"/>
</dbReference>
<dbReference type="GO" id="GO:0003723">
    <property type="term" value="F:RNA binding"/>
    <property type="evidence" value="ECO:0007669"/>
    <property type="project" value="UniProtKB-UniRule"/>
</dbReference>
<dbReference type="InterPro" id="IPR034353">
    <property type="entry name" value="ABT1/ESF2_RRM"/>
</dbReference>